<dbReference type="SUPFAM" id="SSF51905">
    <property type="entry name" value="FAD/NAD(P)-binding domain"/>
    <property type="match status" value="1"/>
</dbReference>
<dbReference type="InterPro" id="IPR036188">
    <property type="entry name" value="FAD/NAD-bd_sf"/>
</dbReference>
<comment type="caution">
    <text evidence="6">The sequence shown here is derived from an EMBL/GenBank/DDBJ whole genome shotgun (WGS) entry which is preliminary data.</text>
</comment>
<evidence type="ECO:0000313" key="6">
    <source>
        <dbReference type="EMBL" id="MDR7328484.1"/>
    </source>
</evidence>
<dbReference type="Proteomes" id="UP001180840">
    <property type="component" value="Unassembled WGS sequence"/>
</dbReference>
<dbReference type="InterPro" id="IPR006076">
    <property type="entry name" value="FAD-dep_OxRdtase"/>
</dbReference>
<dbReference type="EMBL" id="JAVDXZ010000001">
    <property type="protein sequence ID" value="MDR7328484.1"/>
    <property type="molecule type" value="Genomic_DNA"/>
</dbReference>
<proteinExistence type="predicted"/>
<dbReference type="InterPro" id="IPR045170">
    <property type="entry name" value="MTOX"/>
</dbReference>
<dbReference type="GO" id="GO:0008115">
    <property type="term" value="F:sarcosine oxidase activity"/>
    <property type="evidence" value="ECO:0007669"/>
    <property type="project" value="UniProtKB-EC"/>
</dbReference>
<name>A0ABU1ZU75_9CORY</name>
<keyword evidence="3" id="KW-0274">FAD</keyword>
<dbReference type="Gene3D" id="3.50.50.60">
    <property type="entry name" value="FAD/NAD(P)-binding domain"/>
    <property type="match status" value="1"/>
</dbReference>
<reference evidence="6" key="1">
    <citation type="submission" date="2023-07" db="EMBL/GenBank/DDBJ databases">
        <title>Sequencing the genomes of 1000 actinobacteria strains.</title>
        <authorList>
            <person name="Klenk H.-P."/>
        </authorList>
    </citation>
    <scope>NUCLEOTIDE SEQUENCE</scope>
    <source>
        <strain evidence="6">DSM 107476</strain>
    </source>
</reference>
<protein>
    <submittedName>
        <fullName evidence="6">Sarcosine oxidase</fullName>
        <ecNumber evidence="6">1.5.3.1</ecNumber>
    </submittedName>
</protein>
<evidence type="ECO:0000256" key="3">
    <source>
        <dbReference type="ARBA" id="ARBA00022827"/>
    </source>
</evidence>
<evidence type="ECO:0000256" key="4">
    <source>
        <dbReference type="ARBA" id="ARBA00023002"/>
    </source>
</evidence>
<comment type="cofactor">
    <cofactor evidence="1">
        <name>FAD</name>
        <dbReference type="ChEBI" id="CHEBI:57692"/>
    </cofactor>
</comment>
<sequence>MWDAVVVGVGAMGSAALDHLARRGHRVLGLEQFTLAHALGSSHGGSRMIHQSYFEHPDYVPVLRRAYELWDDLDAWQRGHGGNGLFFRTGGVSFGPASSAIITGSLLAARDHGLPYSTLSLADARRRFPQFSPADTDTVFHDDTAGFVIPEETITAQVARAQEHGAEVWENTEVVSITPTAGGVTVDVSRDGRSTTVTARKAVVTAGAWTPRLLGQLNVPLTVERQLMYWLRPAVFEAEFRDGPVFIHDNGTGEHIYGFPWLEGEVPGVKVAAHHNGLPTSPDTLDRTVSPAEVAALRARLALISPALADAEFIDAKACMYTSTPDKNFVIGRDPRAGHENVVLACGFSGHGFKFAPAVGELLADLVESGSLSTGVPMFDPLRFPGVQVAAGR</sequence>
<gene>
    <name evidence="6" type="ORF">J2S39_000160</name>
</gene>
<evidence type="ECO:0000256" key="2">
    <source>
        <dbReference type="ARBA" id="ARBA00022630"/>
    </source>
</evidence>
<dbReference type="Gene3D" id="3.30.9.10">
    <property type="entry name" value="D-Amino Acid Oxidase, subunit A, domain 2"/>
    <property type="match status" value="1"/>
</dbReference>
<accession>A0ABU1ZU75</accession>
<dbReference type="NCBIfam" id="NF008425">
    <property type="entry name" value="PRK11259.1"/>
    <property type="match status" value="1"/>
</dbReference>
<dbReference type="SUPFAM" id="SSF54373">
    <property type="entry name" value="FAD-linked reductases, C-terminal domain"/>
    <property type="match status" value="1"/>
</dbReference>
<evidence type="ECO:0000256" key="1">
    <source>
        <dbReference type="ARBA" id="ARBA00001974"/>
    </source>
</evidence>
<dbReference type="RefSeq" id="WP_290197313.1">
    <property type="nucleotide sequence ID" value="NZ_CP047654.1"/>
</dbReference>
<dbReference type="PANTHER" id="PTHR10961">
    <property type="entry name" value="PEROXISOMAL SARCOSINE OXIDASE"/>
    <property type="match status" value="1"/>
</dbReference>
<keyword evidence="2" id="KW-0285">Flavoprotein</keyword>
<keyword evidence="7" id="KW-1185">Reference proteome</keyword>
<dbReference type="EC" id="1.5.3.1" evidence="6"/>
<evidence type="ECO:0000259" key="5">
    <source>
        <dbReference type="Pfam" id="PF01266"/>
    </source>
</evidence>
<feature type="domain" description="FAD dependent oxidoreductase" evidence="5">
    <location>
        <begin position="3"/>
        <end position="366"/>
    </location>
</feature>
<keyword evidence="4 6" id="KW-0560">Oxidoreductase</keyword>
<dbReference type="PANTHER" id="PTHR10961:SF7">
    <property type="entry name" value="FAD DEPENDENT OXIDOREDUCTASE DOMAIN-CONTAINING PROTEIN"/>
    <property type="match status" value="1"/>
</dbReference>
<evidence type="ECO:0000313" key="7">
    <source>
        <dbReference type="Proteomes" id="UP001180840"/>
    </source>
</evidence>
<dbReference type="Pfam" id="PF01266">
    <property type="entry name" value="DAO"/>
    <property type="match status" value="1"/>
</dbReference>
<organism evidence="6 7">
    <name type="scientific">Corynebacterium guangdongense</name>
    <dbReference type="NCBI Taxonomy" id="1783348"/>
    <lineage>
        <taxon>Bacteria</taxon>
        <taxon>Bacillati</taxon>
        <taxon>Actinomycetota</taxon>
        <taxon>Actinomycetes</taxon>
        <taxon>Mycobacteriales</taxon>
        <taxon>Corynebacteriaceae</taxon>
        <taxon>Corynebacterium</taxon>
    </lineage>
</organism>